<proteinExistence type="predicted"/>
<reference evidence="2" key="1">
    <citation type="submission" date="2021-06" db="EMBL/GenBank/DDBJ databases">
        <authorList>
            <person name="Kallberg Y."/>
            <person name="Tangrot J."/>
            <person name="Rosling A."/>
        </authorList>
    </citation>
    <scope>NUCLEOTIDE SEQUENCE</scope>
    <source>
        <strain evidence="2">MA453B</strain>
    </source>
</reference>
<protein>
    <submittedName>
        <fullName evidence="2">28006_t:CDS:1</fullName>
    </submittedName>
</protein>
<evidence type="ECO:0000313" key="2">
    <source>
        <dbReference type="EMBL" id="CAG8520475.1"/>
    </source>
</evidence>
<accession>A0A9N9A7P5</accession>
<feature type="compositionally biased region" description="Basic and acidic residues" evidence="1">
    <location>
        <begin position="34"/>
        <end position="46"/>
    </location>
</feature>
<dbReference type="AlphaFoldDB" id="A0A9N9A7P5"/>
<name>A0A9N9A7P5_9GLOM</name>
<feature type="region of interest" description="Disordered" evidence="1">
    <location>
        <begin position="16"/>
        <end position="46"/>
    </location>
</feature>
<dbReference type="Proteomes" id="UP000789405">
    <property type="component" value="Unassembled WGS sequence"/>
</dbReference>
<evidence type="ECO:0000256" key="1">
    <source>
        <dbReference type="SAM" id="MobiDB-lite"/>
    </source>
</evidence>
<feature type="compositionally biased region" description="Basic and acidic residues" evidence="1">
    <location>
        <begin position="16"/>
        <end position="26"/>
    </location>
</feature>
<dbReference type="EMBL" id="CAJVPY010001404">
    <property type="protein sequence ID" value="CAG8520475.1"/>
    <property type="molecule type" value="Genomic_DNA"/>
</dbReference>
<comment type="caution">
    <text evidence="2">The sequence shown here is derived from an EMBL/GenBank/DDBJ whole genome shotgun (WGS) entry which is preliminary data.</text>
</comment>
<sequence>MAKKELFIRQEQKEYFDTNSDDEKASKSSKKVYKRSEKNKRDRKDKRDTCGTVYINLSKFPNELKIEKPLFLD</sequence>
<organism evidence="2 3">
    <name type="scientific">Dentiscutata erythropus</name>
    <dbReference type="NCBI Taxonomy" id="1348616"/>
    <lineage>
        <taxon>Eukaryota</taxon>
        <taxon>Fungi</taxon>
        <taxon>Fungi incertae sedis</taxon>
        <taxon>Mucoromycota</taxon>
        <taxon>Glomeromycotina</taxon>
        <taxon>Glomeromycetes</taxon>
        <taxon>Diversisporales</taxon>
        <taxon>Gigasporaceae</taxon>
        <taxon>Dentiscutata</taxon>
    </lineage>
</organism>
<evidence type="ECO:0000313" key="3">
    <source>
        <dbReference type="Proteomes" id="UP000789405"/>
    </source>
</evidence>
<keyword evidence="3" id="KW-1185">Reference proteome</keyword>
<gene>
    <name evidence="2" type="ORF">DERYTH_LOCUS3844</name>
</gene>